<evidence type="ECO:0000313" key="2">
    <source>
        <dbReference type="EMBL" id="MCI09839.1"/>
    </source>
</evidence>
<proteinExistence type="predicted"/>
<keyword evidence="1" id="KW-0812">Transmembrane</keyword>
<reference evidence="2 3" key="1">
    <citation type="journal article" date="2018" name="Front. Plant Sci.">
        <title>Red Clover (Trifolium pratense) and Zigzag Clover (T. medium) - A Picture of Genomic Similarities and Differences.</title>
        <authorList>
            <person name="Dluhosova J."/>
            <person name="Istvanek J."/>
            <person name="Nedelnik J."/>
            <person name="Repkova J."/>
        </authorList>
    </citation>
    <scope>NUCLEOTIDE SEQUENCE [LARGE SCALE GENOMIC DNA]</scope>
    <source>
        <strain evidence="3">cv. 10/8</strain>
        <tissue evidence="2">Leaf</tissue>
    </source>
</reference>
<name>A0A392PED7_9FABA</name>
<dbReference type="EMBL" id="LXQA010074085">
    <property type="protein sequence ID" value="MCI09839.1"/>
    <property type="molecule type" value="Genomic_DNA"/>
</dbReference>
<keyword evidence="1" id="KW-1133">Transmembrane helix</keyword>
<protein>
    <submittedName>
        <fullName evidence="2">Uncharacterized protein</fullName>
    </submittedName>
</protein>
<comment type="caution">
    <text evidence="2">The sequence shown here is derived from an EMBL/GenBank/DDBJ whole genome shotgun (WGS) entry which is preliminary data.</text>
</comment>
<evidence type="ECO:0000256" key="1">
    <source>
        <dbReference type="SAM" id="Phobius"/>
    </source>
</evidence>
<accession>A0A392PED7</accession>
<feature type="transmembrane region" description="Helical" evidence="1">
    <location>
        <begin position="17"/>
        <end position="39"/>
    </location>
</feature>
<organism evidence="2 3">
    <name type="scientific">Trifolium medium</name>
    <dbReference type="NCBI Taxonomy" id="97028"/>
    <lineage>
        <taxon>Eukaryota</taxon>
        <taxon>Viridiplantae</taxon>
        <taxon>Streptophyta</taxon>
        <taxon>Embryophyta</taxon>
        <taxon>Tracheophyta</taxon>
        <taxon>Spermatophyta</taxon>
        <taxon>Magnoliopsida</taxon>
        <taxon>eudicotyledons</taxon>
        <taxon>Gunneridae</taxon>
        <taxon>Pentapetalae</taxon>
        <taxon>rosids</taxon>
        <taxon>fabids</taxon>
        <taxon>Fabales</taxon>
        <taxon>Fabaceae</taxon>
        <taxon>Papilionoideae</taxon>
        <taxon>50 kb inversion clade</taxon>
        <taxon>NPAAA clade</taxon>
        <taxon>Hologalegina</taxon>
        <taxon>IRL clade</taxon>
        <taxon>Trifolieae</taxon>
        <taxon>Trifolium</taxon>
    </lineage>
</organism>
<evidence type="ECO:0000313" key="3">
    <source>
        <dbReference type="Proteomes" id="UP000265520"/>
    </source>
</evidence>
<dbReference type="AlphaFoldDB" id="A0A392PED7"/>
<keyword evidence="3" id="KW-1185">Reference proteome</keyword>
<sequence>MSPSATCTRCGFQDESFIAFGAVSSLVAFGTTLVITIWISSQIWMYTIGSSWVPQVHRLSLSQLVSGGLGDTAT</sequence>
<keyword evidence="1" id="KW-0472">Membrane</keyword>
<dbReference type="Proteomes" id="UP000265520">
    <property type="component" value="Unassembled WGS sequence"/>
</dbReference>